<evidence type="ECO:0000313" key="3">
    <source>
        <dbReference type="Proteomes" id="UP000028781"/>
    </source>
</evidence>
<name>A0A076L9W8_9EURY</name>
<dbReference type="AlphaFoldDB" id="A0A076L9W8"/>
<reference evidence="2 3" key="1">
    <citation type="journal article" date="2015" name="Int. J. Syst. Evol. Microbiol.">
        <title>M ethanocaldococcus bathoardescens sp. nov., a hyperthermophilic methanogen isolated from a volcanically active deep-sea hydrothermal vent.</title>
        <authorList>
            <person name="Stewart L.C."/>
            <person name="Jung J.H."/>
            <person name="Kim Y.T."/>
            <person name="Kwon S.W."/>
            <person name="Park C.S."/>
            <person name="Holden J.F."/>
        </authorList>
    </citation>
    <scope>NUCLEOTIDE SEQUENCE [LARGE SCALE GENOMIC DNA]</scope>
    <source>
        <strain evidence="2 3">JH146</strain>
    </source>
</reference>
<evidence type="ECO:0000259" key="1">
    <source>
        <dbReference type="Pfam" id="PF04126"/>
    </source>
</evidence>
<dbReference type="InterPro" id="IPR025658">
    <property type="entry name" value="Cyclophilin_TM1367"/>
</dbReference>
<dbReference type="GeneID" id="24890867"/>
<dbReference type="OrthoDB" id="31132at2157"/>
<accession>A0A076L9W8</accession>
<gene>
    <name evidence="2" type="ORF">JH146_0274</name>
</gene>
<dbReference type="Pfam" id="PF04126">
    <property type="entry name" value="Cyclophil_like"/>
    <property type="match status" value="1"/>
</dbReference>
<dbReference type="STRING" id="1301915.JH146_0274"/>
<keyword evidence="3" id="KW-1185">Reference proteome</keyword>
<dbReference type="InterPro" id="IPR007256">
    <property type="entry name" value="TM1367-like"/>
</dbReference>
<dbReference type="Gene3D" id="2.40.100.20">
    <property type="match status" value="1"/>
</dbReference>
<dbReference type="Proteomes" id="UP000028781">
    <property type="component" value="Chromosome"/>
</dbReference>
<dbReference type="PIRSF" id="PIRSF006456">
    <property type="entry name" value="UCP006456"/>
    <property type="match status" value="1"/>
</dbReference>
<organism evidence="2 3">
    <name type="scientific">Methanocaldococcus bathoardescens</name>
    <dbReference type="NCBI Taxonomy" id="1301915"/>
    <lineage>
        <taxon>Archaea</taxon>
        <taxon>Methanobacteriati</taxon>
        <taxon>Methanobacteriota</taxon>
        <taxon>Methanomada group</taxon>
        <taxon>Methanococci</taxon>
        <taxon>Methanococcales</taxon>
        <taxon>Methanocaldococcaceae</taxon>
        <taxon>Methanocaldococcus</taxon>
    </lineage>
</organism>
<proteinExistence type="predicted"/>
<feature type="domain" description="Cyclophilin TM1367-like" evidence="1">
    <location>
        <begin position="1"/>
        <end position="121"/>
    </location>
</feature>
<protein>
    <recommendedName>
        <fullName evidence="1">Cyclophilin TM1367-like domain-containing protein</fullName>
    </recommendedName>
</protein>
<dbReference type="InterPro" id="IPR029000">
    <property type="entry name" value="Cyclophilin-like_dom_sf"/>
</dbReference>
<dbReference type="HOGENOM" id="CLU_144084_1_0_2"/>
<dbReference type="EMBL" id="CP009149">
    <property type="protein sequence ID" value="AIJ05125.1"/>
    <property type="molecule type" value="Genomic_DNA"/>
</dbReference>
<dbReference type="SUPFAM" id="SSF50891">
    <property type="entry name" value="Cyclophilin-like"/>
    <property type="match status" value="1"/>
</dbReference>
<evidence type="ECO:0000313" key="2">
    <source>
        <dbReference type="EMBL" id="AIJ05125.1"/>
    </source>
</evidence>
<dbReference type="KEGG" id="mjh:JH146_0274"/>
<sequence>MKIKIKVRDFEVEAELYEDIAPKTVSAIAKALPIKGVVNRWGDEIYFETNVVVNEEENSKEYVELGDIAYWIPGRAICIFFGKTPISDDDKIKPASAVNVIGKVKDWKKFKDVWDGEIIEITKNNV</sequence>
<dbReference type="RefSeq" id="WP_048201325.1">
    <property type="nucleotide sequence ID" value="NZ_CP009149.1"/>
</dbReference>